<proteinExistence type="predicted"/>
<feature type="compositionally biased region" description="Polar residues" evidence="1">
    <location>
        <begin position="192"/>
        <end position="201"/>
    </location>
</feature>
<keyword evidence="3" id="KW-1185">Reference proteome</keyword>
<evidence type="ECO:0000313" key="2">
    <source>
        <dbReference type="EMBL" id="PCH38734.1"/>
    </source>
</evidence>
<dbReference type="AlphaFoldDB" id="A0A2H3JQ07"/>
<organism evidence="2 3">
    <name type="scientific">Wolfiporia cocos (strain MD-104)</name>
    <name type="common">Brown rot fungus</name>
    <dbReference type="NCBI Taxonomy" id="742152"/>
    <lineage>
        <taxon>Eukaryota</taxon>
        <taxon>Fungi</taxon>
        <taxon>Dikarya</taxon>
        <taxon>Basidiomycota</taxon>
        <taxon>Agaricomycotina</taxon>
        <taxon>Agaricomycetes</taxon>
        <taxon>Polyporales</taxon>
        <taxon>Phaeolaceae</taxon>
        <taxon>Wolfiporia</taxon>
    </lineage>
</organism>
<feature type="compositionally biased region" description="Basic and acidic residues" evidence="1">
    <location>
        <begin position="131"/>
        <end position="154"/>
    </location>
</feature>
<reference evidence="2 3" key="1">
    <citation type="journal article" date="2012" name="Science">
        <title>The Paleozoic origin of enzymatic lignin decomposition reconstructed from 31 fungal genomes.</title>
        <authorList>
            <person name="Floudas D."/>
            <person name="Binder M."/>
            <person name="Riley R."/>
            <person name="Barry K."/>
            <person name="Blanchette R.A."/>
            <person name="Henrissat B."/>
            <person name="Martinez A.T."/>
            <person name="Otillar R."/>
            <person name="Spatafora J.W."/>
            <person name="Yadav J.S."/>
            <person name="Aerts A."/>
            <person name="Benoit I."/>
            <person name="Boyd A."/>
            <person name="Carlson A."/>
            <person name="Copeland A."/>
            <person name="Coutinho P.M."/>
            <person name="de Vries R.P."/>
            <person name="Ferreira P."/>
            <person name="Findley K."/>
            <person name="Foster B."/>
            <person name="Gaskell J."/>
            <person name="Glotzer D."/>
            <person name="Gorecki P."/>
            <person name="Heitman J."/>
            <person name="Hesse C."/>
            <person name="Hori C."/>
            <person name="Igarashi K."/>
            <person name="Jurgens J.A."/>
            <person name="Kallen N."/>
            <person name="Kersten P."/>
            <person name="Kohler A."/>
            <person name="Kuees U."/>
            <person name="Kumar T.K.A."/>
            <person name="Kuo A."/>
            <person name="LaButti K."/>
            <person name="Larrondo L.F."/>
            <person name="Lindquist E."/>
            <person name="Ling A."/>
            <person name="Lombard V."/>
            <person name="Lucas S."/>
            <person name="Lundell T."/>
            <person name="Martin R."/>
            <person name="McLaughlin D.J."/>
            <person name="Morgenstern I."/>
            <person name="Morin E."/>
            <person name="Murat C."/>
            <person name="Nagy L.G."/>
            <person name="Nolan M."/>
            <person name="Ohm R.A."/>
            <person name="Patyshakuliyeva A."/>
            <person name="Rokas A."/>
            <person name="Ruiz-Duenas F.J."/>
            <person name="Sabat G."/>
            <person name="Salamov A."/>
            <person name="Samejima M."/>
            <person name="Schmutz J."/>
            <person name="Slot J.C."/>
            <person name="St John F."/>
            <person name="Stenlid J."/>
            <person name="Sun H."/>
            <person name="Sun S."/>
            <person name="Syed K."/>
            <person name="Tsang A."/>
            <person name="Wiebenga A."/>
            <person name="Young D."/>
            <person name="Pisabarro A."/>
            <person name="Eastwood D.C."/>
            <person name="Martin F."/>
            <person name="Cullen D."/>
            <person name="Grigoriev I.V."/>
            <person name="Hibbett D.S."/>
        </authorList>
    </citation>
    <scope>NUCLEOTIDE SEQUENCE [LARGE SCALE GENOMIC DNA]</scope>
    <source>
        <strain evidence="2 3">MD-104</strain>
    </source>
</reference>
<feature type="compositionally biased region" description="Low complexity" evidence="1">
    <location>
        <begin position="161"/>
        <end position="176"/>
    </location>
</feature>
<gene>
    <name evidence="2" type="ORF">WOLCODRAFT_161787</name>
</gene>
<dbReference type="EMBL" id="KB467942">
    <property type="protein sequence ID" value="PCH38734.1"/>
    <property type="molecule type" value="Genomic_DNA"/>
</dbReference>
<dbReference type="Proteomes" id="UP000218811">
    <property type="component" value="Unassembled WGS sequence"/>
</dbReference>
<feature type="compositionally biased region" description="Polar residues" evidence="1">
    <location>
        <begin position="92"/>
        <end position="104"/>
    </location>
</feature>
<evidence type="ECO:0000313" key="3">
    <source>
        <dbReference type="Proteomes" id="UP000218811"/>
    </source>
</evidence>
<sequence length="212" mass="22469">MLGPKNNLEELRRRHLGGGTPAPGPSPPVSVTHGSQADGEKKSKFKPSRSINNSDKVTALQAHNPLPSFSTPGFGKKKPVPARSTPIVEVSSAESSPDDASTSRLPVKRLSSDSSWDVGHPAPIKRLKIAALKDKENGSAAESSRDKGKGREQPYRTIGRSSHSTGSSSSSESSPSIHTRKNLPPTDVPPISTRSSRSLPLSWSDLLEVGTV</sequence>
<name>A0A2H3JQ07_WOLCO</name>
<accession>A0A2H3JQ07</accession>
<evidence type="ECO:0000256" key="1">
    <source>
        <dbReference type="SAM" id="MobiDB-lite"/>
    </source>
</evidence>
<feature type="region of interest" description="Disordered" evidence="1">
    <location>
        <begin position="1"/>
        <end position="212"/>
    </location>
</feature>
<dbReference type="OMA" id="MSQPRNN"/>
<protein>
    <submittedName>
        <fullName evidence="2">Uncharacterized protein</fullName>
    </submittedName>
</protein>
<dbReference type="OrthoDB" id="2801358at2759"/>